<proteinExistence type="predicted"/>
<reference evidence="2" key="1">
    <citation type="journal article" date="2005" name="Nature">
        <title>The map-based sequence of the rice genome.</title>
        <authorList>
            <consortium name="International rice genome sequencing project (IRGSP)"/>
            <person name="Matsumoto T."/>
            <person name="Wu J."/>
            <person name="Kanamori H."/>
            <person name="Katayose Y."/>
            <person name="Fujisawa M."/>
            <person name="Namiki N."/>
            <person name="Mizuno H."/>
            <person name="Yamamoto K."/>
            <person name="Antonio B.A."/>
            <person name="Baba T."/>
            <person name="Sakata K."/>
            <person name="Nagamura Y."/>
            <person name="Aoki H."/>
            <person name="Arikawa K."/>
            <person name="Arita K."/>
            <person name="Bito T."/>
            <person name="Chiden Y."/>
            <person name="Fujitsuka N."/>
            <person name="Fukunaka R."/>
            <person name="Hamada M."/>
            <person name="Harada C."/>
            <person name="Hayashi A."/>
            <person name="Hijishita S."/>
            <person name="Honda M."/>
            <person name="Hosokawa S."/>
            <person name="Ichikawa Y."/>
            <person name="Idonuma A."/>
            <person name="Iijima M."/>
            <person name="Ikeda M."/>
            <person name="Ikeno M."/>
            <person name="Ito K."/>
            <person name="Ito S."/>
            <person name="Ito T."/>
            <person name="Ito Y."/>
            <person name="Ito Y."/>
            <person name="Iwabuchi A."/>
            <person name="Kamiya K."/>
            <person name="Karasawa W."/>
            <person name="Kurita K."/>
            <person name="Katagiri S."/>
            <person name="Kikuta A."/>
            <person name="Kobayashi H."/>
            <person name="Kobayashi N."/>
            <person name="Machita K."/>
            <person name="Maehara T."/>
            <person name="Masukawa M."/>
            <person name="Mizubayashi T."/>
            <person name="Mukai Y."/>
            <person name="Nagasaki H."/>
            <person name="Nagata Y."/>
            <person name="Naito S."/>
            <person name="Nakashima M."/>
            <person name="Nakama Y."/>
            <person name="Nakamichi Y."/>
            <person name="Nakamura M."/>
            <person name="Meguro A."/>
            <person name="Negishi M."/>
            <person name="Ohta I."/>
            <person name="Ohta T."/>
            <person name="Okamoto M."/>
            <person name="Ono N."/>
            <person name="Saji S."/>
            <person name="Sakaguchi M."/>
            <person name="Sakai K."/>
            <person name="Shibata M."/>
            <person name="Shimokawa T."/>
            <person name="Song J."/>
            <person name="Takazaki Y."/>
            <person name="Terasawa K."/>
            <person name="Tsugane M."/>
            <person name="Tsuji K."/>
            <person name="Ueda S."/>
            <person name="Waki K."/>
            <person name="Yamagata H."/>
            <person name="Yamamoto M."/>
            <person name="Yamamoto S."/>
            <person name="Yamane H."/>
            <person name="Yoshiki S."/>
            <person name="Yoshihara R."/>
            <person name="Yukawa K."/>
            <person name="Zhong H."/>
            <person name="Yano M."/>
            <person name="Yuan Q."/>
            <person name="Ouyang S."/>
            <person name="Liu J."/>
            <person name="Jones K.M."/>
            <person name="Gansberger K."/>
            <person name="Moffat K."/>
            <person name="Hill J."/>
            <person name="Bera J."/>
            <person name="Fadrosh D."/>
            <person name="Jin S."/>
            <person name="Johri S."/>
            <person name="Kim M."/>
            <person name="Overton L."/>
            <person name="Reardon M."/>
            <person name="Tsitrin T."/>
            <person name="Vuong H."/>
            <person name="Weaver B."/>
            <person name="Ciecko A."/>
            <person name="Tallon L."/>
            <person name="Jackson J."/>
            <person name="Pai G."/>
            <person name="Aken S.V."/>
            <person name="Utterback T."/>
            <person name="Reidmuller S."/>
            <person name="Feldblyum T."/>
            <person name="Hsiao J."/>
            <person name="Zismann V."/>
            <person name="Iobst S."/>
            <person name="de Vazeille A.R."/>
            <person name="Buell C.R."/>
            <person name="Ying K."/>
            <person name="Li Y."/>
            <person name="Lu T."/>
            <person name="Huang Y."/>
            <person name="Zhao Q."/>
            <person name="Feng Q."/>
            <person name="Zhang L."/>
            <person name="Zhu J."/>
            <person name="Weng Q."/>
            <person name="Mu J."/>
            <person name="Lu Y."/>
            <person name="Fan D."/>
            <person name="Liu Y."/>
            <person name="Guan J."/>
            <person name="Zhang Y."/>
            <person name="Yu S."/>
            <person name="Liu X."/>
            <person name="Zhang Y."/>
            <person name="Hong G."/>
            <person name="Han B."/>
            <person name="Choisne N."/>
            <person name="Demange N."/>
            <person name="Orjeda G."/>
            <person name="Samain S."/>
            <person name="Cattolico L."/>
            <person name="Pelletier E."/>
            <person name="Couloux A."/>
            <person name="Segurens B."/>
            <person name="Wincker P."/>
            <person name="D'Hont A."/>
            <person name="Scarpelli C."/>
            <person name="Weissenbach J."/>
            <person name="Salanoubat M."/>
            <person name="Quetier F."/>
            <person name="Yu Y."/>
            <person name="Kim H.R."/>
            <person name="Rambo T."/>
            <person name="Currie J."/>
            <person name="Collura K."/>
            <person name="Luo M."/>
            <person name="Yang T."/>
            <person name="Ammiraju J.S.S."/>
            <person name="Engler F."/>
            <person name="Soderlund C."/>
            <person name="Wing R.A."/>
            <person name="Palmer L.E."/>
            <person name="de la Bastide M."/>
            <person name="Spiegel L."/>
            <person name="Nascimento L."/>
            <person name="Zutavern T."/>
            <person name="O'Shaughnessy A."/>
            <person name="Dike S."/>
            <person name="Dedhia N."/>
            <person name="Preston R."/>
            <person name="Balija V."/>
            <person name="McCombie W.R."/>
            <person name="Chow T."/>
            <person name="Chen H."/>
            <person name="Chung M."/>
            <person name="Chen C."/>
            <person name="Shaw J."/>
            <person name="Wu H."/>
            <person name="Hsiao K."/>
            <person name="Chao Y."/>
            <person name="Chu M."/>
            <person name="Cheng C."/>
            <person name="Hour A."/>
            <person name="Lee P."/>
            <person name="Lin S."/>
            <person name="Lin Y."/>
            <person name="Liou J."/>
            <person name="Liu S."/>
            <person name="Hsing Y."/>
            <person name="Raghuvanshi S."/>
            <person name="Mohanty A."/>
            <person name="Bharti A.K."/>
            <person name="Gaur A."/>
            <person name="Gupta V."/>
            <person name="Kumar D."/>
            <person name="Ravi V."/>
            <person name="Vij S."/>
            <person name="Kapur A."/>
            <person name="Khurana P."/>
            <person name="Khurana P."/>
            <person name="Khurana J.P."/>
            <person name="Tyagi A.K."/>
            <person name="Gaikwad K."/>
            <person name="Singh A."/>
            <person name="Dalal V."/>
            <person name="Srivastava S."/>
            <person name="Dixit A."/>
            <person name="Pal A.K."/>
            <person name="Ghazi I.A."/>
            <person name="Yadav M."/>
            <person name="Pandit A."/>
            <person name="Bhargava A."/>
            <person name="Sureshbabu K."/>
            <person name="Batra K."/>
            <person name="Sharma T.R."/>
            <person name="Mohapatra T."/>
            <person name="Singh N.K."/>
            <person name="Messing J."/>
            <person name="Nelson A.B."/>
            <person name="Fuks G."/>
            <person name="Kavchok S."/>
            <person name="Keizer G."/>
            <person name="Linton E."/>
            <person name="Llaca V."/>
            <person name="Song R."/>
            <person name="Tanyolac B."/>
            <person name="Young S."/>
            <person name="Ho-Il K."/>
            <person name="Hahn J.H."/>
            <person name="Sangsakoo G."/>
            <person name="Vanavichit A."/>
            <person name="de Mattos Luiz.A.T."/>
            <person name="Zimmer P.D."/>
            <person name="Malone G."/>
            <person name="Dellagostin O."/>
            <person name="de Oliveira A.C."/>
            <person name="Bevan M."/>
            <person name="Bancroft I."/>
            <person name="Minx P."/>
            <person name="Cordum H."/>
            <person name="Wilson R."/>
            <person name="Cheng Z."/>
            <person name="Jin W."/>
            <person name="Jiang J."/>
            <person name="Leong S.A."/>
            <person name="Iwama H."/>
            <person name="Gojobori T."/>
            <person name="Itoh T."/>
            <person name="Niimura Y."/>
            <person name="Fujii Y."/>
            <person name="Habara T."/>
            <person name="Sakai H."/>
            <person name="Sato Y."/>
            <person name="Wilson G."/>
            <person name="Kumar K."/>
            <person name="McCouch S."/>
            <person name="Juretic N."/>
            <person name="Hoen D."/>
            <person name="Wright S."/>
            <person name="Bruskiewich R."/>
            <person name="Bureau T."/>
            <person name="Miyao A."/>
            <person name="Hirochika H."/>
            <person name="Nishikawa T."/>
            <person name="Kadowaki K."/>
            <person name="Sugiura M."/>
            <person name="Burr B."/>
            <person name="Sasaki T."/>
        </authorList>
    </citation>
    <scope>NUCLEOTIDE SEQUENCE [LARGE SCALE GENOMIC DNA]</scope>
    <source>
        <strain evidence="2">cv. Nipponbare</strain>
    </source>
</reference>
<reference evidence="2" key="2">
    <citation type="journal article" date="2008" name="Nucleic Acids Res.">
        <title>The rice annotation project database (RAP-DB): 2008 update.</title>
        <authorList>
            <consortium name="The rice annotation project (RAP)"/>
        </authorList>
    </citation>
    <scope>GENOME REANNOTATION</scope>
    <source>
        <strain evidence="2">cv. Nipponbare</strain>
    </source>
</reference>
<name>Q84S86_ORYSJ</name>
<accession>Q84S86</accession>
<dbReference type="Proteomes" id="UP000000763">
    <property type="component" value="Chromosome 8"/>
</dbReference>
<dbReference type="EMBL" id="AP005123">
    <property type="protein sequence ID" value="BAC65028.1"/>
    <property type="molecule type" value="Genomic_DNA"/>
</dbReference>
<organism evidence="1 2">
    <name type="scientific">Oryza sativa subsp. japonica</name>
    <name type="common">Rice</name>
    <dbReference type="NCBI Taxonomy" id="39947"/>
    <lineage>
        <taxon>Eukaryota</taxon>
        <taxon>Viridiplantae</taxon>
        <taxon>Streptophyta</taxon>
        <taxon>Embryophyta</taxon>
        <taxon>Tracheophyta</taxon>
        <taxon>Spermatophyta</taxon>
        <taxon>Magnoliopsida</taxon>
        <taxon>Liliopsida</taxon>
        <taxon>Poales</taxon>
        <taxon>Poaceae</taxon>
        <taxon>BOP clade</taxon>
        <taxon>Oryzoideae</taxon>
        <taxon>Oryzeae</taxon>
        <taxon>Oryzinae</taxon>
        <taxon>Oryza</taxon>
        <taxon>Oryza sativa</taxon>
    </lineage>
</organism>
<dbReference type="AlphaFoldDB" id="Q84S86"/>
<evidence type="ECO:0000313" key="2">
    <source>
        <dbReference type="Proteomes" id="UP000000763"/>
    </source>
</evidence>
<gene>
    <name evidence="1" type="primary">B1015H11.127</name>
</gene>
<protein>
    <submittedName>
        <fullName evidence="1">Uncharacterized protein</fullName>
    </submittedName>
</protein>
<sequence>MTNGGLRWRIWQRPQVDGGRGCFGGVLRKCGGCLGAARHGEAGHGGCEARRRLGRWWRAAGVTVVAVARVCGGGVVSVGFRARELVAEIRTMAVVPWKATVQRGVGRSSG</sequence>
<evidence type="ECO:0000313" key="1">
    <source>
        <dbReference type="EMBL" id="BAC65028.1"/>
    </source>
</evidence>